<feature type="transmembrane region" description="Helical" evidence="1">
    <location>
        <begin position="455"/>
        <end position="478"/>
    </location>
</feature>
<feature type="transmembrane region" description="Helical" evidence="1">
    <location>
        <begin position="935"/>
        <end position="953"/>
    </location>
</feature>
<dbReference type="SUPFAM" id="SSF82866">
    <property type="entry name" value="Multidrug efflux transporter AcrB transmembrane domain"/>
    <property type="match status" value="2"/>
</dbReference>
<feature type="transmembrane region" description="Helical" evidence="1">
    <location>
        <begin position="959"/>
        <end position="982"/>
    </location>
</feature>
<gene>
    <name evidence="2" type="ORF">FCL42_13210</name>
</gene>
<feature type="transmembrane region" description="Helical" evidence="1">
    <location>
        <begin position="883"/>
        <end position="905"/>
    </location>
</feature>
<proteinExistence type="predicted"/>
<evidence type="ECO:0000313" key="2">
    <source>
        <dbReference type="EMBL" id="TKB53912.1"/>
    </source>
</evidence>
<dbReference type="PANTHER" id="PTHR32063:SF33">
    <property type="entry name" value="RND SUPERFAMILY EFFLUX PUMP PERMEASE COMPONENT"/>
    <property type="match status" value="1"/>
</dbReference>
<dbReference type="InterPro" id="IPR027463">
    <property type="entry name" value="AcrB_DN_DC_subdom"/>
</dbReference>
<dbReference type="Gene3D" id="3.30.70.1320">
    <property type="entry name" value="Multidrug efflux transporter AcrB pore domain like"/>
    <property type="match status" value="1"/>
</dbReference>
<keyword evidence="1" id="KW-0472">Membrane</keyword>
<feature type="transmembrane region" description="Helical" evidence="1">
    <location>
        <begin position="828"/>
        <end position="851"/>
    </location>
</feature>
<organism evidence="2 3">
    <name type="scientific">Ferrimonas aestuarii</name>
    <dbReference type="NCBI Taxonomy" id="2569539"/>
    <lineage>
        <taxon>Bacteria</taxon>
        <taxon>Pseudomonadati</taxon>
        <taxon>Pseudomonadota</taxon>
        <taxon>Gammaproteobacteria</taxon>
        <taxon>Alteromonadales</taxon>
        <taxon>Ferrimonadaceae</taxon>
        <taxon>Ferrimonas</taxon>
    </lineage>
</organism>
<dbReference type="RefSeq" id="WP_136863894.1">
    <property type="nucleotide sequence ID" value="NZ_SWCJ01000010.1"/>
</dbReference>
<evidence type="ECO:0000256" key="1">
    <source>
        <dbReference type="SAM" id="Phobius"/>
    </source>
</evidence>
<keyword evidence="1" id="KW-0812">Transmembrane</keyword>
<feature type="transmembrane region" description="Helical" evidence="1">
    <location>
        <begin position="333"/>
        <end position="350"/>
    </location>
</feature>
<protein>
    <submittedName>
        <fullName evidence="2">Efflux RND transporter permease subunit</fullName>
    </submittedName>
</protein>
<dbReference type="SUPFAM" id="SSF82693">
    <property type="entry name" value="Multidrug efflux transporter AcrB pore domain, PN1, PN2, PC1 and PC2 subdomains"/>
    <property type="match status" value="2"/>
</dbReference>
<feature type="transmembrane region" description="Helical" evidence="1">
    <location>
        <begin position="858"/>
        <end position="877"/>
    </location>
</feature>
<dbReference type="PANTHER" id="PTHR32063">
    <property type="match status" value="1"/>
</dbReference>
<dbReference type="Gene3D" id="3.30.70.1440">
    <property type="entry name" value="Multidrug efflux transporter AcrB pore domain"/>
    <property type="match status" value="1"/>
</dbReference>
<feature type="transmembrane region" description="Helical" evidence="1">
    <location>
        <begin position="12"/>
        <end position="30"/>
    </location>
</feature>
<dbReference type="OrthoDB" id="5287122at2"/>
<dbReference type="Gene3D" id="1.20.1640.10">
    <property type="entry name" value="Multidrug efflux transporter AcrB transmembrane domain"/>
    <property type="match status" value="2"/>
</dbReference>
<dbReference type="AlphaFoldDB" id="A0A4U1BLR5"/>
<keyword evidence="3" id="KW-1185">Reference proteome</keyword>
<dbReference type="SUPFAM" id="SSF82714">
    <property type="entry name" value="Multidrug efflux transporter AcrB TolC docking domain, DN and DC subdomains"/>
    <property type="match status" value="2"/>
</dbReference>
<comment type="caution">
    <text evidence="2">The sequence shown here is derived from an EMBL/GenBank/DDBJ whole genome shotgun (WGS) entry which is preliminary data.</text>
</comment>
<dbReference type="InterPro" id="IPR001036">
    <property type="entry name" value="Acrflvin-R"/>
</dbReference>
<dbReference type="PRINTS" id="PR00702">
    <property type="entry name" value="ACRIFLAVINRP"/>
</dbReference>
<feature type="transmembrane region" description="Helical" evidence="1">
    <location>
        <begin position="518"/>
        <end position="542"/>
    </location>
</feature>
<dbReference type="Gene3D" id="3.30.2090.10">
    <property type="entry name" value="Multidrug efflux transporter AcrB TolC docking domain, DN and DC subdomains"/>
    <property type="match status" value="2"/>
</dbReference>
<reference evidence="2 3" key="1">
    <citation type="submission" date="2019-04" db="EMBL/GenBank/DDBJ databases">
        <authorList>
            <person name="Hwang J.C."/>
        </authorList>
    </citation>
    <scope>NUCLEOTIDE SEQUENCE [LARGE SCALE GENOMIC DNA]</scope>
    <source>
        <strain evidence="2 3">IMCC35002</strain>
    </source>
</reference>
<dbReference type="GO" id="GO:0005886">
    <property type="term" value="C:plasma membrane"/>
    <property type="evidence" value="ECO:0007669"/>
    <property type="project" value="TreeGrafter"/>
</dbReference>
<dbReference type="EMBL" id="SWCJ01000010">
    <property type="protein sequence ID" value="TKB53912.1"/>
    <property type="molecule type" value="Genomic_DNA"/>
</dbReference>
<name>A0A4U1BLR5_9GAMM</name>
<dbReference type="Gene3D" id="3.30.70.1430">
    <property type="entry name" value="Multidrug efflux transporter AcrB pore domain"/>
    <property type="match status" value="2"/>
</dbReference>
<accession>A0A4U1BLR5</accession>
<keyword evidence="1" id="KW-1133">Transmembrane helix</keyword>
<evidence type="ECO:0000313" key="3">
    <source>
        <dbReference type="Proteomes" id="UP000305675"/>
    </source>
</evidence>
<feature type="transmembrane region" description="Helical" evidence="1">
    <location>
        <begin position="357"/>
        <end position="377"/>
    </location>
</feature>
<dbReference type="Proteomes" id="UP000305675">
    <property type="component" value="Unassembled WGS sequence"/>
</dbReference>
<dbReference type="Pfam" id="PF00873">
    <property type="entry name" value="ACR_tran"/>
    <property type="match status" value="1"/>
</dbReference>
<feature type="transmembrane region" description="Helical" evidence="1">
    <location>
        <begin position="427"/>
        <end position="449"/>
    </location>
</feature>
<sequence length="1012" mass="110906">MNLWSLLLGRRWFSHLLLLTIIFIGAMSVWQMPMAEKPAIDLGQVSITTSFPGASSLEVESNVTSKLEKELLSVAGIERFTSRSETGASSISIRIDPGVSDMNEVYQDIRDAVNRVTDLPIEVTERPLVRISKSSNLDFMVVGIGSELPYATLREQARILELKLRRVSGVGEVNLIDLRRREFWVELQPEQLRRYQLTINDVISEIEARNVLVTSGAIDGPEGQLELVTDAQLLETQQLMELVIRNQPEVRLKDVAAVVRMGFERGESLATINGMRSIGFDLRAAEKADVIATSKSVRALLDEEQSRLGDDYRLSVGFDIANEIQARFDMVKVNGVTGLALVMLVLALCLNRRVAPWVALSIPFCVLGTLAVLSSLGQVLDSYTMAALILVIGVVVDDAVVVSERISAEYQQGTSLGTAIIDGTKQVMPAIVVSILTTIIAFVPLLVLPGQMGKLLYVLPLTIAIALSFSLIDALLIVPAHMRKAMKKVQPSQSSYLEKLGQVLGPWIARAIKAPRKWMATALLIAITTIGVLSLRLPLLFFPTDGAYLVAITAPLPANLDLEQAWKHAQQVDAMLAETPEVVGWYGEVSEEEGSWEVSLSPAGKRKMTASELVQQWQQRSGDFGYELEFDVDSGGAPGSRPIDVRVVGGSDSDRQQLADELETWLKAYPGAVAPRQSQSEPVAQLTAKMDHQWMSRLQVDTSTLARTLRAAIEGERVSRLFVDDEEVRYRVVLENDDRNIEELNHLLVRNRSGELVSMHRVLSWQHGERAANIDHYNGLRSIRVSSHVDAKLTDPVRLEQDLSAAFANHGYSSDLVMAGQAEETRDALYGMAFAMTLTVAAILVVMLILFDRMGPALVALQVIPVAVAAALLVLWLHGKPLSFFACVGILGMVGVVINNALVLLHHYQSFAFSHEPEVRLQQLLEGALSRVRPMLVTTLTTVAGLLPLAYGLGGYDNLMSPIALVIGWGMLLSAPLVLLLVPAGYGLLLAREPQSTDSEVHGEVESLRQAS</sequence>
<dbReference type="GO" id="GO:0042910">
    <property type="term" value="F:xenobiotic transmembrane transporter activity"/>
    <property type="evidence" value="ECO:0007669"/>
    <property type="project" value="TreeGrafter"/>
</dbReference>